<reference evidence="2 3" key="1">
    <citation type="submission" date="2018-02" db="EMBL/GenBank/DDBJ databases">
        <title>Genome sequence of the basidiomycete white-rot fungus Phlebia centrifuga.</title>
        <authorList>
            <person name="Granchi Z."/>
            <person name="Peng M."/>
            <person name="de Vries R.P."/>
            <person name="Hilden K."/>
            <person name="Makela M.R."/>
            <person name="Grigoriev I."/>
            <person name="Riley R."/>
        </authorList>
    </citation>
    <scope>NUCLEOTIDE SEQUENCE [LARGE SCALE GENOMIC DNA]</scope>
    <source>
        <strain evidence="2 3">FBCC195</strain>
    </source>
</reference>
<dbReference type="Proteomes" id="UP000186601">
    <property type="component" value="Unassembled WGS sequence"/>
</dbReference>
<comment type="caution">
    <text evidence="2">The sequence shown here is derived from an EMBL/GenBank/DDBJ whole genome shotgun (WGS) entry which is preliminary data.</text>
</comment>
<sequence length="92" mass="9809">MDQLEEKKFAHRRGSDANAAPRPISVIHSPLAAMSITGDTHSDVGSVSGSFKLSSLPEPAMKETPAHDVFSTMHTAQQEVPGVIHGEMRSGD</sequence>
<protein>
    <submittedName>
        <fullName evidence="2">Uncharacterized protein</fullName>
    </submittedName>
</protein>
<proteinExistence type="predicted"/>
<dbReference type="EMBL" id="MLYV02000360">
    <property type="protein sequence ID" value="PSS06583.1"/>
    <property type="molecule type" value="Genomic_DNA"/>
</dbReference>
<evidence type="ECO:0000313" key="2">
    <source>
        <dbReference type="EMBL" id="PSS06583.1"/>
    </source>
</evidence>
<keyword evidence="3" id="KW-1185">Reference proteome</keyword>
<gene>
    <name evidence="2" type="ORF">PHLCEN_2v3641</name>
</gene>
<accession>A0A2R6QEL4</accession>
<dbReference type="AlphaFoldDB" id="A0A2R6QEL4"/>
<evidence type="ECO:0000256" key="1">
    <source>
        <dbReference type="SAM" id="MobiDB-lite"/>
    </source>
</evidence>
<evidence type="ECO:0000313" key="3">
    <source>
        <dbReference type="Proteomes" id="UP000186601"/>
    </source>
</evidence>
<organism evidence="2 3">
    <name type="scientific">Hermanssonia centrifuga</name>
    <dbReference type="NCBI Taxonomy" id="98765"/>
    <lineage>
        <taxon>Eukaryota</taxon>
        <taxon>Fungi</taxon>
        <taxon>Dikarya</taxon>
        <taxon>Basidiomycota</taxon>
        <taxon>Agaricomycotina</taxon>
        <taxon>Agaricomycetes</taxon>
        <taxon>Polyporales</taxon>
        <taxon>Meruliaceae</taxon>
        <taxon>Hermanssonia</taxon>
    </lineage>
</organism>
<name>A0A2R6QEL4_9APHY</name>
<feature type="region of interest" description="Disordered" evidence="1">
    <location>
        <begin position="1"/>
        <end position="23"/>
    </location>
</feature>